<protein>
    <submittedName>
        <fullName evidence="7">NAD-dependent aldehyde dehydrogenases</fullName>
    </submittedName>
</protein>
<keyword evidence="3" id="KW-0520">NAD</keyword>
<dbReference type="Pfam" id="PF00171">
    <property type="entry name" value="Aldedh"/>
    <property type="match status" value="1"/>
</dbReference>
<dbReference type="SUPFAM" id="SSF53720">
    <property type="entry name" value="ALDH-like"/>
    <property type="match status" value="1"/>
</dbReference>
<dbReference type="InterPro" id="IPR029510">
    <property type="entry name" value="Ald_DH_CS_GLU"/>
</dbReference>
<evidence type="ECO:0000256" key="2">
    <source>
        <dbReference type="ARBA" id="ARBA00023002"/>
    </source>
</evidence>
<evidence type="ECO:0000313" key="7">
    <source>
        <dbReference type="EMBL" id="ADI19624.1"/>
    </source>
</evidence>
<dbReference type="InterPro" id="IPR016161">
    <property type="entry name" value="Ald_DH/histidinol_DH"/>
</dbReference>
<evidence type="ECO:0000256" key="4">
    <source>
        <dbReference type="PROSITE-ProRule" id="PRU10007"/>
    </source>
</evidence>
<feature type="active site" evidence="4">
    <location>
        <position position="271"/>
    </location>
</feature>
<evidence type="ECO:0000259" key="6">
    <source>
        <dbReference type="Pfam" id="PF00171"/>
    </source>
</evidence>
<dbReference type="Gene3D" id="3.40.605.10">
    <property type="entry name" value="Aldehyde Dehydrogenase, Chain A, domain 1"/>
    <property type="match status" value="1"/>
</dbReference>
<evidence type="ECO:0000256" key="1">
    <source>
        <dbReference type="ARBA" id="ARBA00009986"/>
    </source>
</evidence>
<sequence>MSLAKVQTHLAAECFNKLYIGGQFVDPIDGEKFPTYYPATGELLHEFPRGKANDVEAAIAAAEAAWAEGTWAGMAAAERAEIVAKMAQGIKDNIEMLAEIEAADVGKPFRQAAMTLGGAAGEGKYWCSLGAVLDAEQNAPVNSGGGKGGMPPAEWDVVYRRDPIGVIGLISAWNYPMNVAFRKVAPALVAGNCAILKPSEIAGLSCMFIGKLAQDAGLPAGVFSVVTGDRDAGAALASSPSVSMISFTGSSLTGSKIMEVCAPKLSQCALELGGKSALVVFDDTDLDRAVETTMKGFLTNGGQICTAHTRLVVQEGLKAPLLDKLKEELEKLPFCNDPITEKDRGDRAWEAGMTDVVQPVVCESQHKKILGFLEEAKADGVEVLTGGSVPDAATVGNSGGYFIQPTVLTNVARDADVWQKEVFGPVLSVRSFSTEQEAVHEANSTAFGLASTVMSSDPAKAMRVANRIRAGAVYATSTGEGILAEHPAVSRGGFGCSGVGRELGIGGLHEYTELKSVNYTGFSLADAKK</sequence>
<accession>E0XYY2</accession>
<dbReference type="PANTHER" id="PTHR43860:SF2">
    <property type="entry name" value="BETAINE ALDEHYDE DEHYDROGENASE-RELATED"/>
    <property type="match status" value="1"/>
</dbReference>
<organism evidence="7">
    <name type="scientific">uncultured delta proteobacterium HF0770_45N15</name>
    <dbReference type="NCBI Taxonomy" id="710835"/>
    <lineage>
        <taxon>Bacteria</taxon>
        <taxon>Deltaproteobacteria</taxon>
        <taxon>environmental samples</taxon>
    </lineage>
</organism>
<dbReference type="PANTHER" id="PTHR43860">
    <property type="entry name" value="BETAINE ALDEHYDE DEHYDROGENASE"/>
    <property type="match status" value="1"/>
</dbReference>
<keyword evidence="2 5" id="KW-0560">Oxidoreductase</keyword>
<feature type="domain" description="Aldehyde dehydrogenase" evidence="6">
    <location>
        <begin position="29"/>
        <end position="517"/>
    </location>
</feature>
<comment type="similarity">
    <text evidence="1 5">Belongs to the aldehyde dehydrogenase family.</text>
</comment>
<name>E0XYY2_9DELT</name>
<dbReference type="Gene3D" id="3.40.309.10">
    <property type="entry name" value="Aldehyde Dehydrogenase, Chain A, domain 2"/>
    <property type="match status" value="1"/>
</dbReference>
<dbReference type="GO" id="GO:0016620">
    <property type="term" value="F:oxidoreductase activity, acting on the aldehyde or oxo group of donors, NAD or NADP as acceptor"/>
    <property type="evidence" value="ECO:0007669"/>
    <property type="project" value="InterPro"/>
</dbReference>
<evidence type="ECO:0000256" key="5">
    <source>
        <dbReference type="RuleBase" id="RU003345"/>
    </source>
</evidence>
<dbReference type="EMBL" id="GU474928">
    <property type="protein sequence ID" value="ADI19624.1"/>
    <property type="molecule type" value="Genomic_DNA"/>
</dbReference>
<dbReference type="InterPro" id="IPR016162">
    <property type="entry name" value="Ald_DH_N"/>
</dbReference>
<dbReference type="AlphaFoldDB" id="E0XYY2"/>
<dbReference type="InterPro" id="IPR015590">
    <property type="entry name" value="Aldehyde_DH_dom"/>
</dbReference>
<evidence type="ECO:0000256" key="3">
    <source>
        <dbReference type="ARBA" id="ARBA00023027"/>
    </source>
</evidence>
<dbReference type="PROSITE" id="PS00687">
    <property type="entry name" value="ALDEHYDE_DEHYDR_GLU"/>
    <property type="match status" value="1"/>
</dbReference>
<dbReference type="InterPro" id="IPR016163">
    <property type="entry name" value="Ald_DH_C"/>
</dbReference>
<dbReference type="FunFam" id="3.40.605.10:FF:000007">
    <property type="entry name" value="NAD/NADP-dependent betaine aldehyde dehydrogenase"/>
    <property type="match status" value="1"/>
</dbReference>
<reference evidence="7" key="1">
    <citation type="journal article" date="2011" name="Environ. Microbiol.">
        <title>Time-series analyses of Monterey Bay coastal microbial picoplankton using a 'genome proxy' microarray.</title>
        <authorList>
            <person name="Rich V.I."/>
            <person name="Pham V.D."/>
            <person name="Eppley J."/>
            <person name="Shi Y."/>
            <person name="DeLong E.F."/>
        </authorList>
    </citation>
    <scope>NUCLEOTIDE SEQUENCE</scope>
</reference>
<proteinExistence type="inferred from homology"/>